<evidence type="ECO:0000256" key="1">
    <source>
        <dbReference type="ARBA" id="ARBA00011245"/>
    </source>
</evidence>
<dbReference type="OMA" id="CVTTRDI"/>
<dbReference type="FunFam" id="3.40.50.150:FF:000118">
    <property type="entry name" value="Histamine N-methyltransferase"/>
    <property type="match status" value="1"/>
</dbReference>
<reference evidence="7" key="2">
    <citation type="journal article" date="2017" name="Sci. Adv.">
        <title>A tail of two voltages: Proteomic comparison of the three electric organs of the electric eel.</title>
        <authorList>
            <person name="Traeger L.L."/>
            <person name="Sabat G."/>
            <person name="Barrett-Wilt G.A."/>
            <person name="Wells G.B."/>
            <person name="Sussman M.R."/>
        </authorList>
    </citation>
    <scope>NUCLEOTIDE SEQUENCE [LARGE SCALE GENOMIC DNA]</scope>
</reference>
<reference evidence="6" key="5">
    <citation type="submission" date="2025-09" db="UniProtKB">
        <authorList>
            <consortium name="Ensembl"/>
        </authorList>
    </citation>
    <scope>IDENTIFICATION</scope>
</reference>
<evidence type="ECO:0000256" key="3">
    <source>
        <dbReference type="ARBA" id="ARBA00022679"/>
    </source>
</evidence>
<dbReference type="InterPro" id="IPR029063">
    <property type="entry name" value="SAM-dependent_MTases_sf"/>
</dbReference>
<dbReference type="PROSITE" id="PS51597">
    <property type="entry name" value="SAM_HNMT"/>
    <property type="match status" value="1"/>
</dbReference>
<dbReference type="GO" id="GO:0008170">
    <property type="term" value="F:N-methyltransferase activity"/>
    <property type="evidence" value="ECO:0007669"/>
    <property type="project" value="InterPro"/>
</dbReference>
<proteinExistence type="predicted"/>
<reference evidence="6" key="4">
    <citation type="submission" date="2025-08" db="UniProtKB">
        <authorList>
            <consortium name="Ensembl"/>
        </authorList>
    </citation>
    <scope>IDENTIFICATION</scope>
</reference>
<dbReference type="STRING" id="8005.ENSEEEP00000044600"/>
<keyword evidence="4" id="KW-0949">S-adenosyl-L-methionine</keyword>
<comment type="subunit">
    <text evidence="1">Monomer.</text>
</comment>
<sequence length="292" mass="32932">MAARLPILVDDNLRYLKSYQVFLDNSSEHQSVKAFINGPLAEILASIGKGKTALRVMGVGSGSGENDLEILRQLHLQHPGAKVDYEVVEPSGDMLQKYKDLVENTPDLDHVTFTWNKMKMSQFENDCKGRNLEKKMDFIHIIQALYYVEDSEATILFFKSLLEKNGKLLILLVSGEGSWAKLWKIYRPQFGKTDIRESTTMGDLRSLLDSRGIPYQKYELPSKMDITSCFTSGDEKGELLLDFLTQVQDFSKNASPDLRAGVLDLLRGPDCSQEVDGRIMFNNNIEALLISP</sequence>
<feature type="binding site" evidence="5">
    <location>
        <position position="28"/>
    </location>
    <ligand>
        <name>substrate</name>
    </ligand>
</feature>
<evidence type="ECO:0008006" key="8">
    <source>
        <dbReference type="Google" id="ProtNLM"/>
    </source>
</evidence>
<protein>
    <recommendedName>
        <fullName evidence="8">Histamine N-methyltransferase</fullName>
    </recommendedName>
</protein>
<dbReference type="GeneTree" id="ENSGT00390000002862"/>
<evidence type="ECO:0000313" key="6">
    <source>
        <dbReference type="Ensembl" id="ENSEEEP00000044600.2"/>
    </source>
</evidence>
<evidence type="ECO:0000256" key="4">
    <source>
        <dbReference type="ARBA" id="ARBA00022691"/>
    </source>
</evidence>
<dbReference type="Ensembl" id="ENSEEET00000045104.2">
    <property type="protein sequence ID" value="ENSEEEP00000044600.2"/>
    <property type="gene ID" value="ENSEEEG00000021060.2"/>
</dbReference>
<gene>
    <name evidence="6" type="primary">HNMT</name>
</gene>
<reference evidence="6" key="3">
    <citation type="submission" date="2020-05" db="EMBL/GenBank/DDBJ databases">
        <title>Electrophorus electricus (electric eel) genome, fEleEle1, primary haplotype.</title>
        <authorList>
            <person name="Myers G."/>
            <person name="Meyer A."/>
            <person name="Fedrigo O."/>
            <person name="Formenti G."/>
            <person name="Rhie A."/>
            <person name="Tracey A."/>
            <person name="Sims Y."/>
            <person name="Jarvis E.D."/>
        </authorList>
    </citation>
    <scope>NUCLEOTIDE SEQUENCE [LARGE SCALE GENOMIC DNA]</scope>
</reference>
<dbReference type="AlphaFoldDB" id="A0A4W4H7N0"/>
<organism evidence="6 7">
    <name type="scientific">Electrophorus electricus</name>
    <name type="common">Electric eel</name>
    <name type="synonym">Gymnotus electricus</name>
    <dbReference type="NCBI Taxonomy" id="8005"/>
    <lineage>
        <taxon>Eukaryota</taxon>
        <taxon>Metazoa</taxon>
        <taxon>Chordata</taxon>
        <taxon>Craniata</taxon>
        <taxon>Vertebrata</taxon>
        <taxon>Euteleostomi</taxon>
        <taxon>Actinopterygii</taxon>
        <taxon>Neopterygii</taxon>
        <taxon>Teleostei</taxon>
        <taxon>Ostariophysi</taxon>
        <taxon>Gymnotiformes</taxon>
        <taxon>Gymnotoidei</taxon>
        <taxon>Gymnotidae</taxon>
        <taxon>Electrophorus</taxon>
    </lineage>
</organism>
<dbReference type="Pfam" id="PF13489">
    <property type="entry name" value="Methyltransf_23"/>
    <property type="match status" value="1"/>
</dbReference>
<dbReference type="SUPFAM" id="SSF53335">
    <property type="entry name" value="S-adenosyl-L-methionine-dependent methyltransferases"/>
    <property type="match status" value="1"/>
</dbReference>
<dbReference type="PIRSF" id="PIRSF016616">
    <property type="entry name" value="HHMT"/>
    <property type="match status" value="1"/>
</dbReference>
<accession>A0A4W4H7N0</accession>
<reference evidence="7" key="1">
    <citation type="journal article" date="2014" name="Science">
        <title>Nonhuman genetics. Genomic basis for the convergent evolution of electric organs.</title>
        <authorList>
            <person name="Gallant J.R."/>
            <person name="Traeger L.L."/>
            <person name="Volkening J.D."/>
            <person name="Moffett H."/>
            <person name="Chen P.H."/>
            <person name="Novina C.D."/>
            <person name="Phillips G.N.Jr."/>
            <person name="Anand R."/>
            <person name="Wells G.B."/>
            <person name="Pinch M."/>
            <person name="Guth R."/>
            <person name="Unguez G.A."/>
            <person name="Albert J.S."/>
            <person name="Zakon H.H."/>
            <person name="Samanta M.P."/>
            <person name="Sussman M.R."/>
        </authorList>
    </citation>
    <scope>NUCLEOTIDE SEQUENCE [LARGE SCALE GENOMIC DNA]</scope>
</reference>
<keyword evidence="7" id="KW-1185">Reference proteome</keyword>
<dbReference type="Gene3D" id="3.40.50.150">
    <property type="entry name" value="Vaccinia Virus protein VP39"/>
    <property type="match status" value="1"/>
</dbReference>
<dbReference type="Proteomes" id="UP000314983">
    <property type="component" value="Chromosome 2"/>
</dbReference>
<feature type="binding site" evidence="5">
    <location>
        <position position="283"/>
    </location>
    <ligand>
        <name>substrate</name>
    </ligand>
</feature>
<dbReference type="InterPro" id="IPR016673">
    <property type="entry name" value="HHMT-like"/>
</dbReference>
<evidence type="ECO:0000256" key="5">
    <source>
        <dbReference type="PIRSR" id="PIRSR016616-2"/>
    </source>
</evidence>
<evidence type="ECO:0000313" key="7">
    <source>
        <dbReference type="Proteomes" id="UP000314983"/>
    </source>
</evidence>
<keyword evidence="3" id="KW-0808">Transferase</keyword>
<keyword evidence="2" id="KW-0489">Methyltransferase</keyword>
<dbReference type="GO" id="GO:0032259">
    <property type="term" value="P:methylation"/>
    <property type="evidence" value="ECO:0007669"/>
    <property type="project" value="UniProtKB-KW"/>
</dbReference>
<name>A0A4W4H7N0_ELEEL</name>
<evidence type="ECO:0000256" key="2">
    <source>
        <dbReference type="ARBA" id="ARBA00022603"/>
    </source>
</evidence>